<gene>
    <name evidence="1" type="ORF">ALO81_02447</name>
</gene>
<dbReference type="Proteomes" id="UP000050564">
    <property type="component" value="Unassembled WGS sequence"/>
</dbReference>
<reference evidence="1 2" key="1">
    <citation type="submission" date="2015-09" db="EMBL/GenBank/DDBJ databases">
        <title>Genome announcement of multiple Pseudomonas syringae strains.</title>
        <authorList>
            <person name="Thakur S."/>
            <person name="Wang P.W."/>
            <person name="Gong Y."/>
            <person name="Weir B.S."/>
            <person name="Guttman D.S."/>
        </authorList>
    </citation>
    <scope>NUCLEOTIDE SEQUENCE [LARGE SCALE GENOMIC DNA]</scope>
    <source>
        <strain evidence="1 2">ICMP2823</strain>
    </source>
</reference>
<name>A0A0P9MT18_PSECA</name>
<organism evidence="1 2">
    <name type="scientific">Pseudomonas cannabina</name>
    <dbReference type="NCBI Taxonomy" id="86840"/>
    <lineage>
        <taxon>Bacteria</taxon>
        <taxon>Pseudomonadati</taxon>
        <taxon>Pseudomonadota</taxon>
        <taxon>Gammaproteobacteria</taxon>
        <taxon>Pseudomonadales</taxon>
        <taxon>Pseudomonadaceae</taxon>
        <taxon>Pseudomonas</taxon>
    </lineage>
</organism>
<dbReference type="AlphaFoldDB" id="A0A0P9MT18"/>
<protein>
    <submittedName>
        <fullName evidence="1">Uncharacterized protein</fullName>
    </submittedName>
</protein>
<evidence type="ECO:0000313" key="2">
    <source>
        <dbReference type="Proteomes" id="UP000050564"/>
    </source>
</evidence>
<proteinExistence type="predicted"/>
<dbReference type="RefSeq" id="WP_255873616.1">
    <property type="nucleotide sequence ID" value="NZ_FNKU01000003.1"/>
</dbReference>
<sequence length="44" mass="4502">MKSVDPKKSNKPAQTLSVAAMQYIAARKAGKNDGGGHCQGGGGW</sequence>
<comment type="caution">
    <text evidence="1">The sequence shown here is derived from an EMBL/GenBank/DDBJ whole genome shotgun (WGS) entry which is preliminary data.</text>
</comment>
<accession>A0A0P9MT18</accession>
<evidence type="ECO:0000313" key="1">
    <source>
        <dbReference type="EMBL" id="KPW73217.1"/>
    </source>
</evidence>
<dbReference type="EMBL" id="LJPX01000316">
    <property type="protein sequence ID" value="KPW73217.1"/>
    <property type="molecule type" value="Genomic_DNA"/>
</dbReference>